<name>A0A8S1AI81_ARCPL</name>
<sequence>MLYLDQGEVKSQTNTQTEDFHQERAKLKYANPKYIADVVVFTGRKSRHDPYLTNMTGTLLMPYGNNVTFATTLTLKSGGDFRIESKVCETIKYKWMNEFMSSFTNLSLKKCPFPALYQKCLKFLLSSTQVTYHLSSLCNSFQLDTHISTWNSRQKIFPSR</sequence>
<dbReference type="AlphaFoldDB" id="A0A8S1AI81"/>
<dbReference type="Proteomes" id="UP000494106">
    <property type="component" value="Unassembled WGS sequence"/>
</dbReference>
<keyword evidence="3" id="KW-1185">Reference proteome</keyword>
<dbReference type="OrthoDB" id="7471071at2759"/>
<dbReference type="EMBL" id="CADEBC010000522">
    <property type="protein sequence ID" value="CAB3245001.1"/>
    <property type="molecule type" value="Genomic_DNA"/>
</dbReference>
<evidence type="ECO:0000313" key="4">
    <source>
        <dbReference type="Proteomes" id="UP000494256"/>
    </source>
</evidence>
<dbReference type="Proteomes" id="UP000494256">
    <property type="component" value="Unassembled WGS sequence"/>
</dbReference>
<comment type="caution">
    <text evidence="1">The sequence shown here is derived from an EMBL/GenBank/DDBJ whole genome shotgun (WGS) entry which is preliminary data.</text>
</comment>
<evidence type="ECO:0000313" key="2">
    <source>
        <dbReference type="EMBL" id="CAB3260476.1"/>
    </source>
</evidence>
<reference evidence="3 4" key="1">
    <citation type="submission" date="2020-04" db="EMBL/GenBank/DDBJ databases">
        <authorList>
            <person name="Wallbank WR R."/>
            <person name="Pardo Diaz C."/>
            <person name="Kozak K."/>
            <person name="Martin S."/>
            <person name="Jiggins C."/>
            <person name="Moest M."/>
            <person name="Warren A I."/>
            <person name="Byers J.R.P. K."/>
            <person name="Montejo-Kovacevich G."/>
            <person name="Yen C E."/>
        </authorList>
    </citation>
    <scope>NUCLEOTIDE SEQUENCE [LARGE SCALE GENOMIC DNA]</scope>
</reference>
<dbReference type="EMBL" id="CADEBD010000857">
    <property type="protein sequence ID" value="CAB3260476.1"/>
    <property type="molecule type" value="Genomic_DNA"/>
</dbReference>
<evidence type="ECO:0000313" key="1">
    <source>
        <dbReference type="EMBL" id="CAB3245001.1"/>
    </source>
</evidence>
<organism evidence="1 3">
    <name type="scientific">Arctia plantaginis</name>
    <name type="common">Wood tiger moth</name>
    <name type="synonym">Phalaena plantaginis</name>
    <dbReference type="NCBI Taxonomy" id="874455"/>
    <lineage>
        <taxon>Eukaryota</taxon>
        <taxon>Metazoa</taxon>
        <taxon>Ecdysozoa</taxon>
        <taxon>Arthropoda</taxon>
        <taxon>Hexapoda</taxon>
        <taxon>Insecta</taxon>
        <taxon>Pterygota</taxon>
        <taxon>Neoptera</taxon>
        <taxon>Endopterygota</taxon>
        <taxon>Lepidoptera</taxon>
        <taxon>Glossata</taxon>
        <taxon>Ditrysia</taxon>
        <taxon>Noctuoidea</taxon>
        <taxon>Erebidae</taxon>
        <taxon>Arctiinae</taxon>
        <taxon>Arctia</taxon>
    </lineage>
</organism>
<accession>A0A8S1AI81</accession>
<evidence type="ECO:0000313" key="3">
    <source>
        <dbReference type="Proteomes" id="UP000494106"/>
    </source>
</evidence>
<gene>
    <name evidence="1" type="ORF">APLA_LOCUS10255</name>
    <name evidence="2" type="ORF">APLA_LOCUS16980</name>
</gene>
<protein>
    <submittedName>
        <fullName evidence="1">Uncharacterized protein</fullName>
    </submittedName>
</protein>
<proteinExistence type="predicted"/>